<dbReference type="Gene3D" id="3.40.980.20">
    <property type="entry name" value="Four-carbon acid sugar kinase, nucleotide binding domain"/>
    <property type="match status" value="1"/>
</dbReference>
<dbReference type="EMBL" id="SIRE01000007">
    <property type="protein sequence ID" value="TBL79526.1"/>
    <property type="molecule type" value="Genomic_DNA"/>
</dbReference>
<dbReference type="Gene3D" id="3.40.50.10840">
    <property type="entry name" value="Putative sugar-binding, N-terminal domain"/>
    <property type="match status" value="1"/>
</dbReference>
<dbReference type="Pfam" id="PF07005">
    <property type="entry name" value="SBD_N"/>
    <property type="match status" value="1"/>
</dbReference>
<evidence type="ECO:0000313" key="9">
    <source>
        <dbReference type="EMBL" id="TBL79526.1"/>
    </source>
</evidence>
<evidence type="ECO:0000256" key="3">
    <source>
        <dbReference type="ARBA" id="ARBA00022741"/>
    </source>
</evidence>
<evidence type="ECO:0000259" key="7">
    <source>
        <dbReference type="Pfam" id="PF07005"/>
    </source>
</evidence>
<evidence type="ECO:0000256" key="2">
    <source>
        <dbReference type="ARBA" id="ARBA00022679"/>
    </source>
</evidence>
<accession>A0A4Q9DTC3</accession>
<feature type="domain" description="Four-carbon acid sugar kinase nucleotide binding" evidence="8">
    <location>
        <begin position="278"/>
        <end position="449"/>
    </location>
</feature>
<dbReference type="SUPFAM" id="SSF142764">
    <property type="entry name" value="YgbK-like"/>
    <property type="match status" value="1"/>
</dbReference>
<evidence type="ECO:0000259" key="8">
    <source>
        <dbReference type="Pfam" id="PF17042"/>
    </source>
</evidence>
<name>A0A4Q9DTC3_9BACL</name>
<dbReference type="AlphaFoldDB" id="A0A4Q9DTC3"/>
<keyword evidence="4 9" id="KW-0418">Kinase</keyword>
<evidence type="ECO:0000256" key="5">
    <source>
        <dbReference type="ARBA" id="ARBA00022840"/>
    </source>
</evidence>
<evidence type="ECO:0000256" key="4">
    <source>
        <dbReference type="ARBA" id="ARBA00022777"/>
    </source>
</evidence>
<dbReference type="OrthoDB" id="9778478at2"/>
<evidence type="ECO:0000256" key="6">
    <source>
        <dbReference type="ARBA" id="ARBA00023277"/>
    </source>
</evidence>
<keyword evidence="2" id="KW-0808">Transferase</keyword>
<dbReference type="GO" id="GO:0016301">
    <property type="term" value="F:kinase activity"/>
    <property type="evidence" value="ECO:0007669"/>
    <property type="project" value="UniProtKB-KW"/>
</dbReference>
<comment type="caution">
    <text evidence="9">The sequence shown here is derived from an EMBL/GenBank/DDBJ whole genome shotgun (WGS) entry which is preliminary data.</text>
</comment>
<keyword evidence="3" id="KW-0547">Nucleotide-binding</keyword>
<keyword evidence="6" id="KW-0119">Carbohydrate metabolism</keyword>
<sequence length="460" mass="49076">MLLKAMYTTNIRVYLCFIFIKEGDVLKIAIVSDDLTGANDTGVQLAKRGFSTVVHFGMELALEEIEACDVHVFDTDSRALEPAAAYGKVYELANALQSGPPFDIVYKKIDSTLRGNLGAELDAMYDAFRPDFAVIAPSFPKNGRCIIGGILFIDGVPVSQTEVAKDPKTPVTESFLPRLLGAQTAKRVGHVTLEQLRHKETLADRLEQFIQDETPYVVFDSESEGDLELIAQAMSASAYSAIWVGSAGLAFHLAGGTEIGGFADESQGDESDYNEQVLLVVGSVSGKSRGQLEQALARTDTAGVELEASRVAGDDSERAEEITRVLALVEAAAASKCHVALYSSGRREQIAEAVAAGRRFNRDERAVSQLVADTLGEIAARAARSGGIKRLVLTGGDTAKQVLLRLGCERLELLAEVEPGIPLGRSAAADGQALYAVTKAGSFGSATALSDAMDLLLKIK</sequence>
<comment type="similarity">
    <text evidence="1">Belongs to the four-carbon acid sugar kinase family.</text>
</comment>
<protein>
    <submittedName>
        <fullName evidence="9">Four-carbon acid sugar kinase family protein</fullName>
    </submittedName>
</protein>
<dbReference type="InterPro" id="IPR031475">
    <property type="entry name" value="NBD_C"/>
</dbReference>
<keyword evidence="5" id="KW-0067">ATP-binding</keyword>
<evidence type="ECO:0000313" key="10">
    <source>
        <dbReference type="Proteomes" id="UP000293142"/>
    </source>
</evidence>
<dbReference type="InterPro" id="IPR042213">
    <property type="entry name" value="NBD_C_sf"/>
</dbReference>
<reference evidence="9 10" key="1">
    <citation type="submission" date="2019-02" db="EMBL/GenBank/DDBJ databases">
        <title>Paenibacillus sp. nov., isolated from surface-sterilized tissue of Thalictrum simplex L.</title>
        <authorList>
            <person name="Tuo L."/>
        </authorList>
    </citation>
    <scope>NUCLEOTIDE SEQUENCE [LARGE SCALE GENOMIC DNA]</scope>
    <source>
        <strain evidence="9 10">N2SHLJ1</strain>
    </source>
</reference>
<dbReference type="InterPro" id="IPR010737">
    <property type="entry name" value="4-carb_acid_sugar_kinase_N"/>
</dbReference>
<dbReference type="Pfam" id="PF17042">
    <property type="entry name" value="NBD_C"/>
    <property type="match status" value="1"/>
</dbReference>
<evidence type="ECO:0000256" key="1">
    <source>
        <dbReference type="ARBA" id="ARBA00005715"/>
    </source>
</evidence>
<feature type="domain" description="Four-carbon acid sugar kinase N-terminal" evidence="7">
    <location>
        <begin position="28"/>
        <end position="251"/>
    </location>
</feature>
<gene>
    <name evidence="9" type="ORF">EYB31_11495</name>
</gene>
<organism evidence="9 10">
    <name type="scientific">Paenibacillus thalictri</name>
    <dbReference type="NCBI Taxonomy" id="2527873"/>
    <lineage>
        <taxon>Bacteria</taxon>
        <taxon>Bacillati</taxon>
        <taxon>Bacillota</taxon>
        <taxon>Bacilli</taxon>
        <taxon>Bacillales</taxon>
        <taxon>Paenibacillaceae</taxon>
        <taxon>Paenibacillus</taxon>
    </lineage>
</organism>
<dbReference type="Proteomes" id="UP000293142">
    <property type="component" value="Unassembled WGS sequence"/>
</dbReference>
<dbReference type="GO" id="GO:0005524">
    <property type="term" value="F:ATP binding"/>
    <property type="evidence" value="ECO:0007669"/>
    <property type="project" value="UniProtKB-KW"/>
</dbReference>
<keyword evidence="10" id="KW-1185">Reference proteome</keyword>
<dbReference type="InterPro" id="IPR037051">
    <property type="entry name" value="4-carb_acid_sugar_kinase_N_sf"/>
</dbReference>
<proteinExistence type="inferred from homology"/>